<evidence type="ECO:0000256" key="13">
    <source>
        <dbReference type="HAMAP-Rule" id="MF_00160"/>
    </source>
</evidence>
<sequence length="385" mass="40323">MAATLESVTASTSSDLQIPADLKPADGHFGCGPSKVRPEQLAALADAGAAVMGTSHRQKPVKSLVGRLRSGLAELFSLPEGYEVVLGNGGSTAFWDAAAFGLVRDRALHLSYGEFSSKFADSTRGAPFLADPVVIKADAGSAPAPASDPTCDVLAWAHNETSTGVAVPVVRPEAATDGQLVVIDATSAAGGLPVDIRQADAYYFAPQKGFASDGGLWIALMSPAALARVAELAASDRWIPPFLSLATAVDNSVKDQTYNTPAVATLFLMAEQIDWMLGLGGLDACVARTADSSARLYEWAEKSQFATPFVTDPAHRSQVVGTIDFADSVDAAAVAKTLRANGILDTEPYRKLGRNQLRIGMFPAVDPDDVQALTACIDWVVDQTS</sequence>
<dbReference type="PANTHER" id="PTHR21152:SF40">
    <property type="entry name" value="ALANINE--GLYOXYLATE AMINOTRANSFERASE"/>
    <property type="match status" value="1"/>
</dbReference>
<evidence type="ECO:0000256" key="3">
    <source>
        <dbReference type="ARBA" id="ARBA00006904"/>
    </source>
</evidence>
<organism evidence="15 16">
    <name type="scientific">Pseudonocardia xinjiangensis</name>
    <dbReference type="NCBI Taxonomy" id="75289"/>
    <lineage>
        <taxon>Bacteria</taxon>
        <taxon>Bacillati</taxon>
        <taxon>Actinomycetota</taxon>
        <taxon>Actinomycetes</taxon>
        <taxon>Pseudonocardiales</taxon>
        <taxon>Pseudonocardiaceae</taxon>
        <taxon>Pseudonocardia</taxon>
    </lineage>
</organism>
<dbReference type="InterPro" id="IPR022278">
    <property type="entry name" value="Pser_aminoTfrase"/>
</dbReference>
<comment type="cofactor">
    <cofactor evidence="13">
        <name>pyridoxal 5'-phosphate</name>
        <dbReference type="ChEBI" id="CHEBI:597326"/>
    </cofactor>
    <text evidence="13">Binds 1 pyridoxal phosphate per subunit.</text>
</comment>
<evidence type="ECO:0000256" key="1">
    <source>
        <dbReference type="ARBA" id="ARBA00003483"/>
    </source>
</evidence>
<dbReference type="Gene3D" id="3.90.1150.10">
    <property type="entry name" value="Aspartate Aminotransferase, domain 1"/>
    <property type="match status" value="1"/>
</dbReference>
<evidence type="ECO:0000259" key="14">
    <source>
        <dbReference type="Pfam" id="PF00266"/>
    </source>
</evidence>
<name>A0ABX1RNA4_9PSEU</name>
<proteinExistence type="inferred from homology"/>
<evidence type="ECO:0000256" key="9">
    <source>
        <dbReference type="ARBA" id="ARBA00023096"/>
    </source>
</evidence>
<protein>
    <recommendedName>
        <fullName evidence="13">Phosphoserine aminotransferase</fullName>
        <ecNumber evidence="13">2.6.1.52</ecNumber>
    </recommendedName>
    <alternativeName>
        <fullName evidence="13">Phosphohydroxythreonine aminotransferase</fullName>
        <shortName evidence="13">PSAT</shortName>
    </alternativeName>
</protein>
<evidence type="ECO:0000256" key="6">
    <source>
        <dbReference type="ARBA" id="ARBA00022605"/>
    </source>
</evidence>
<keyword evidence="7 13" id="KW-0808">Transferase</keyword>
<dbReference type="InterPro" id="IPR015422">
    <property type="entry name" value="PyrdxlP-dep_Trfase_small"/>
</dbReference>
<dbReference type="PIRSF" id="PIRSF000525">
    <property type="entry name" value="SerC"/>
    <property type="match status" value="1"/>
</dbReference>
<evidence type="ECO:0000313" key="15">
    <source>
        <dbReference type="EMBL" id="NMH81868.1"/>
    </source>
</evidence>
<feature type="binding site" evidence="13">
    <location>
        <position position="161"/>
    </location>
    <ligand>
        <name>pyridoxal 5'-phosphate</name>
        <dbReference type="ChEBI" id="CHEBI:597326"/>
    </ligand>
</feature>
<keyword evidence="9 13" id="KW-0664">Pyridoxine biosynthesis</keyword>
<comment type="caution">
    <text evidence="15">The sequence shown here is derived from an EMBL/GenBank/DDBJ whole genome shotgun (WGS) entry which is preliminary data.</text>
</comment>
<keyword evidence="10 13" id="KW-0718">Serine biosynthesis</keyword>
<comment type="function">
    <text evidence="1 13">Catalyzes the reversible conversion of 3-phosphohydroxypyruvate to phosphoserine and of 3-hydroxy-2-oxo-4-phosphonooxybutanoate to phosphohydroxythreonine.</text>
</comment>
<keyword evidence="16" id="KW-1185">Reference proteome</keyword>
<evidence type="ECO:0000313" key="16">
    <source>
        <dbReference type="Proteomes" id="UP001296706"/>
    </source>
</evidence>
<evidence type="ECO:0000256" key="11">
    <source>
        <dbReference type="ARBA" id="ARBA00047630"/>
    </source>
</evidence>
<evidence type="ECO:0000256" key="7">
    <source>
        <dbReference type="ARBA" id="ARBA00022679"/>
    </source>
</evidence>
<feature type="binding site" evidence="13">
    <location>
        <position position="207"/>
    </location>
    <ligand>
        <name>pyridoxal 5'-phosphate</name>
        <dbReference type="ChEBI" id="CHEBI:597326"/>
    </ligand>
</feature>
<keyword evidence="8 13" id="KW-0663">Pyridoxal phosphate</keyword>
<dbReference type="SUPFAM" id="SSF53383">
    <property type="entry name" value="PLP-dependent transferases"/>
    <property type="match status" value="1"/>
</dbReference>
<dbReference type="EMBL" id="JAAXKY010000177">
    <property type="protein sequence ID" value="NMH81868.1"/>
    <property type="molecule type" value="Genomic_DNA"/>
</dbReference>
<evidence type="ECO:0000256" key="12">
    <source>
        <dbReference type="ARBA" id="ARBA00049007"/>
    </source>
</evidence>
<dbReference type="InterPro" id="IPR000192">
    <property type="entry name" value="Aminotrans_V_dom"/>
</dbReference>
<feature type="binding site" evidence="13">
    <location>
        <position position="57"/>
    </location>
    <ligand>
        <name>L-glutamate</name>
        <dbReference type="ChEBI" id="CHEBI:29985"/>
    </ligand>
</feature>
<keyword evidence="6 13" id="KW-0028">Amino-acid biosynthesis</keyword>
<feature type="binding site" evidence="13">
    <location>
        <position position="115"/>
    </location>
    <ligand>
        <name>pyridoxal 5'-phosphate</name>
        <dbReference type="ChEBI" id="CHEBI:597326"/>
    </ligand>
</feature>
<evidence type="ECO:0000256" key="5">
    <source>
        <dbReference type="ARBA" id="ARBA00022576"/>
    </source>
</evidence>
<comment type="catalytic activity">
    <reaction evidence="12 13">
        <text>O-phospho-L-serine + 2-oxoglutarate = 3-phosphooxypyruvate + L-glutamate</text>
        <dbReference type="Rhea" id="RHEA:14329"/>
        <dbReference type="ChEBI" id="CHEBI:16810"/>
        <dbReference type="ChEBI" id="CHEBI:18110"/>
        <dbReference type="ChEBI" id="CHEBI:29985"/>
        <dbReference type="ChEBI" id="CHEBI:57524"/>
        <dbReference type="EC" id="2.6.1.52"/>
    </reaction>
</comment>
<comment type="subcellular location">
    <subcellularLocation>
        <location evidence="13">Cytoplasm</location>
    </subcellularLocation>
</comment>
<dbReference type="InterPro" id="IPR015421">
    <property type="entry name" value="PyrdxlP-dep_Trfase_major"/>
</dbReference>
<comment type="caution">
    <text evidence="13">Lacks conserved residue(s) required for the propagation of feature annotation.</text>
</comment>
<comment type="pathway">
    <text evidence="2 13">Amino-acid biosynthesis; L-serine biosynthesis; L-serine from 3-phospho-D-glycerate: step 2/3.</text>
</comment>
<feature type="binding site" evidence="13">
    <location>
        <position position="184"/>
    </location>
    <ligand>
        <name>pyridoxal 5'-phosphate</name>
        <dbReference type="ChEBI" id="CHEBI:597326"/>
    </ligand>
</feature>
<keyword evidence="5 13" id="KW-0032">Aminotransferase</keyword>
<dbReference type="HAMAP" id="MF_00160">
    <property type="entry name" value="SerC_aminotrans_5"/>
    <property type="match status" value="1"/>
</dbReference>
<keyword evidence="4 13" id="KW-0963">Cytoplasm</keyword>
<dbReference type="PANTHER" id="PTHR21152">
    <property type="entry name" value="AMINOTRANSFERASE CLASS V"/>
    <property type="match status" value="1"/>
</dbReference>
<dbReference type="EC" id="2.6.1.52" evidence="13"/>
<evidence type="ECO:0000256" key="10">
    <source>
        <dbReference type="ARBA" id="ARBA00023299"/>
    </source>
</evidence>
<comment type="catalytic activity">
    <reaction evidence="11 13">
        <text>4-(phosphooxy)-L-threonine + 2-oxoglutarate = (R)-3-hydroxy-2-oxo-4-phosphooxybutanoate + L-glutamate</text>
        <dbReference type="Rhea" id="RHEA:16573"/>
        <dbReference type="ChEBI" id="CHEBI:16810"/>
        <dbReference type="ChEBI" id="CHEBI:29985"/>
        <dbReference type="ChEBI" id="CHEBI:58452"/>
        <dbReference type="ChEBI" id="CHEBI:58538"/>
        <dbReference type="EC" id="2.6.1.52"/>
    </reaction>
</comment>
<evidence type="ECO:0000256" key="4">
    <source>
        <dbReference type="ARBA" id="ARBA00022490"/>
    </source>
</evidence>
<feature type="binding site" evidence="13">
    <location>
        <begin position="259"/>
        <end position="260"/>
    </location>
    <ligand>
        <name>pyridoxal 5'-phosphate</name>
        <dbReference type="ChEBI" id="CHEBI:597326"/>
    </ligand>
</feature>
<comment type="subunit">
    <text evidence="13">Homodimer.</text>
</comment>
<comment type="similarity">
    <text evidence="3 13">Belongs to the class-V pyridoxal-phosphate-dependent aminotransferase family. SerC subfamily.</text>
</comment>
<dbReference type="NCBIfam" id="TIGR01366">
    <property type="entry name" value="serC_3"/>
    <property type="match status" value="1"/>
</dbReference>
<dbReference type="Pfam" id="PF00266">
    <property type="entry name" value="Aminotran_5"/>
    <property type="match status" value="1"/>
</dbReference>
<feature type="modified residue" description="N6-(pyridoxal phosphate)lysine" evidence="13">
    <location>
        <position position="208"/>
    </location>
</feature>
<evidence type="ECO:0000256" key="2">
    <source>
        <dbReference type="ARBA" id="ARBA00005099"/>
    </source>
</evidence>
<feature type="domain" description="Aminotransferase class V" evidence="14">
    <location>
        <begin position="148"/>
        <end position="343"/>
    </location>
</feature>
<dbReference type="GO" id="GO:0004648">
    <property type="term" value="F:O-phospho-L-serine:2-oxoglutarate aminotransferase activity"/>
    <property type="evidence" value="ECO:0007669"/>
    <property type="project" value="UniProtKB-EC"/>
</dbReference>
<comment type="pathway">
    <text evidence="13">Cofactor biosynthesis; pyridoxine 5'-phosphate biosynthesis; pyridoxine 5'-phosphate from D-erythrose 4-phosphate: step 3/5.</text>
</comment>
<dbReference type="InterPro" id="IPR015424">
    <property type="entry name" value="PyrdxlP-dep_Trfase"/>
</dbReference>
<dbReference type="Proteomes" id="UP001296706">
    <property type="component" value="Unassembled WGS sequence"/>
</dbReference>
<dbReference type="InterPro" id="IPR006272">
    <property type="entry name" value="Pser_aminoTfrase_mycobac"/>
</dbReference>
<gene>
    <name evidence="13" type="primary">serC</name>
    <name evidence="15" type="ORF">HF577_32870</name>
</gene>
<accession>A0ABX1RNA4</accession>
<dbReference type="Gene3D" id="3.40.640.10">
    <property type="entry name" value="Type I PLP-dependent aspartate aminotransferase-like (Major domain)"/>
    <property type="match status" value="1"/>
</dbReference>
<reference evidence="15 16" key="1">
    <citation type="submission" date="2020-04" db="EMBL/GenBank/DDBJ databases">
        <authorList>
            <person name="Klaysubun C."/>
            <person name="Duangmal K."/>
            <person name="Lipun K."/>
        </authorList>
    </citation>
    <scope>NUCLEOTIDE SEQUENCE [LARGE SCALE GENOMIC DNA]</scope>
    <source>
        <strain evidence="15 16">JCM 11839</strain>
    </source>
</reference>
<evidence type="ECO:0000256" key="8">
    <source>
        <dbReference type="ARBA" id="ARBA00022898"/>
    </source>
</evidence>